<proteinExistence type="predicted"/>
<comment type="caution">
    <text evidence="1">The sequence shown here is derived from an EMBL/GenBank/DDBJ whole genome shotgun (WGS) entry which is preliminary data.</text>
</comment>
<protein>
    <submittedName>
        <fullName evidence="1">Uncharacterized protein</fullName>
    </submittedName>
</protein>
<dbReference type="AlphaFoldDB" id="A0A645GCR5"/>
<dbReference type="EMBL" id="VSSQ01073337">
    <property type="protein sequence ID" value="MPN24475.1"/>
    <property type="molecule type" value="Genomic_DNA"/>
</dbReference>
<organism evidence="1">
    <name type="scientific">bioreactor metagenome</name>
    <dbReference type="NCBI Taxonomy" id="1076179"/>
    <lineage>
        <taxon>unclassified sequences</taxon>
        <taxon>metagenomes</taxon>
        <taxon>ecological metagenomes</taxon>
    </lineage>
</organism>
<evidence type="ECO:0000313" key="1">
    <source>
        <dbReference type="EMBL" id="MPN24475.1"/>
    </source>
</evidence>
<accession>A0A645GCR5</accession>
<sequence length="87" mass="9514">MIKDSKLYTTFSVPPENIFNHGVSGNVILIPLIPPKSLYAQIPAIKIVPKISPTFTRPAMPEPLIPPKNTDSKTTIIITAEASIKFT</sequence>
<name>A0A645GCR5_9ZZZZ</name>
<reference evidence="1" key="1">
    <citation type="submission" date="2019-08" db="EMBL/GenBank/DDBJ databases">
        <authorList>
            <person name="Kucharzyk K."/>
            <person name="Murdoch R.W."/>
            <person name="Higgins S."/>
            <person name="Loffler F."/>
        </authorList>
    </citation>
    <scope>NUCLEOTIDE SEQUENCE</scope>
</reference>
<gene>
    <name evidence="1" type="ORF">SDC9_171874</name>
</gene>